<dbReference type="GO" id="GO:0008360">
    <property type="term" value="P:regulation of cell shape"/>
    <property type="evidence" value="ECO:0007669"/>
    <property type="project" value="UniProtKB-KW"/>
</dbReference>
<dbReference type="STRING" id="483218.BACPEC_00336"/>
<proteinExistence type="predicted"/>
<gene>
    <name evidence="9" type="ORF">BACPEC_00336</name>
</gene>
<evidence type="ECO:0000313" key="10">
    <source>
        <dbReference type="Proteomes" id="UP000003136"/>
    </source>
</evidence>
<sequence length="322" mass="35456">MNYTTNSRWKRFKNGILHTNFKLYIILLAVLAVIIGFTFANSDAISNMMSSQNNQSGDNSNDANVTLPSDSPTEASTFVAQNELYSISVNKSENFITVYKITAAGDVVSAYKTFRCSVNPSVETGTYKTYEKNVWRALASGGYGQYSTRISSDCYIHSVPYYSQNSNALNMTAYNNLGNPATVGSIYLASSDAQWIFENCALDTKVTVYEQSGEVPAIALPKKESAGNSNGYDPTDTSLNIKPVETKIDYMTGVQDYSIPVGSSYNMWNGVRAVDVEGNDITDYITVTGSVNTTVRGTYTLIYHLKDNFGTNLAYYSYVTVY</sequence>
<evidence type="ECO:0000256" key="2">
    <source>
        <dbReference type="ARBA" id="ARBA00022679"/>
    </source>
</evidence>
<dbReference type="Pfam" id="PF03734">
    <property type="entry name" value="YkuD"/>
    <property type="match status" value="1"/>
</dbReference>
<comment type="pathway">
    <text evidence="1">Cell wall biogenesis; peptidoglycan biosynthesis.</text>
</comment>
<keyword evidence="6" id="KW-1133">Transmembrane helix</keyword>
<dbReference type="CDD" id="cd16913">
    <property type="entry name" value="YkuD_like"/>
    <property type="match status" value="1"/>
</dbReference>
<organism evidence="9 10">
    <name type="scientific">[Bacteroides] pectinophilus ATCC 43243</name>
    <dbReference type="NCBI Taxonomy" id="483218"/>
    <lineage>
        <taxon>Bacteria</taxon>
        <taxon>Bacillati</taxon>
        <taxon>Bacillota</taxon>
        <taxon>Clostridia</taxon>
        <taxon>Eubacteriales</taxon>
    </lineage>
</organism>
<comment type="caution">
    <text evidence="9">The sequence shown here is derived from an EMBL/GenBank/DDBJ whole genome shotgun (WGS) entry which is preliminary data.</text>
</comment>
<dbReference type="InterPro" id="IPR032179">
    <property type="entry name" value="Cry22Aa_Ig-like"/>
</dbReference>
<evidence type="ECO:0000256" key="4">
    <source>
        <dbReference type="ARBA" id="ARBA00022984"/>
    </source>
</evidence>
<feature type="domain" description="Pesticidal crystal protein Cry22Aa Ig-like" evidence="8">
    <location>
        <begin position="252"/>
        <end position="312"/>
    </location>
</feature>
<dbReference type="AlphaFoldDB" id="B7ANT2"/>
<evidence type="ECO:0000313" key="9">
    <source>
        <dbReference type="EMBL" id="EEC58589.1"/>
    </source>
</evidence>
<dbReference type="InterPro" id="IPR013783">
    <property type="entry name" value="Ig-like_fold"/>
</dbReference>
<keyword evidence="6" id="KW-0812">Transmembrane</keyword>
<evidence type="ECO:0000259" key="7">
    <source>
        <dbReference type="Pfam" id="PF03734"/>
    </source>
</evidence>
<dbReference type="Gene3D" id="2.60.40.10">
    <property type="entry name" value="Immunoglobulins"/>
    <property type="match status" value="1"/>
</dbReference>
<evidence type="ECO:0000256" key="3">
    <source>
        <dbReference type="ARBA" id="ARBA00022960"/>
    </source>
</evidence>
<reference evidence="9 10" key="2">
    <citation type="submission" date="2008-11" db="EMBL/GenBank/DDBJ databases">
        <authorList>
            <person name="Fulton L."/>
            <person name="Clifton S."/>
            <person name="Fulton B."/>
            <person name="Xu J."/>
            <person name="Minx P."/>
            <person name="Pepin K.H."/>
            <person name="Johnson M."/>
            <person name="Bhonagiri V."/>
            <person name="Nash W.E."/>
            <person name="Mardis E.R."/>
            <person name="Wilson R.K."/>
        </authorList>
    </citation>
    <scope>NUCLEOTIDE SEQUENCE [LARGE SCALE GENOMIC DNA]</scope>
    <source>
        <strain evidence="9 10">ATCC 43243</strain>
    </source>
</reference>
<keyword evidence="2" id="KW-0808">Transferase</keyword>
<dbReference type="SUPFAM" id="SSF141523">
    <property type="entry name" value="L,D-transpeptidase catalytic domain-like"/>
    <property type="match status" value="1"/>
</dbReference>
<evidence type="ECO:0000256" key="6">
    <source>
        <dbReference type="SAM" id="Phobius"/>
    </source>
</evidence>
<keyword evidence="4" id="KW-0573">Peptidoglycan synthesis</keyword>
<dbReference type="Pfam" id="PF16403">
    <property type="entry name" value="Bact_surface_Ig-like"/>
    <property type="match status" value="1"/>
</dbReference>
<evidence type="ECO:0000256" key="5">
    <source>
        <dbReference type="ARBA" id="ARBA00023316"/>
    </source>
</evidence>
<dbReference type="eggNOG" id="COG1376">
    <property type="taxonomic scope" value="Bacteria"/>
</dbReference>
<dbReference type="Gene3D" id="2.40.440.10">
    <property type="entry name" value="L,D-transpeptidase catalytic domain-like"/>
    <property type="match status" value="1"/>
</dbReference>
<feature type="domain" description="L,D-TPase catalytic" evidence="7">
    <location>
        <begin position="86"/>
        <end position="208"/>
    </location>
</feature>
<keyword evidence="5" id="KW-0961">Cell wall biogenesis/degradation</keyword>
<name>B7ANT2_9FIRM</name>
<evidence type="ECO:0000256" key="1">
    <source>
        <dbReference type="ARBA" id="ARBA00004752"/>
    </source>
</evidence>
<protein>
    <submittedName>
        <fullName evidence="9">Uncharacterized protein</fullName>
    </submittedName>
</protein>
<keyword evidence="6" id="KW-0472">Membrane</keyword>
<dbReference type="EMBL" id="ABVQ01000033">
    <property type="protein sequence ID" value="EEC58589.1"/>
    <property type="molecule type" value="Genomic_DNA"/>
</dbReference>
<dbReference type="GO" id="GO:0071555">
    <property type="term" value="P:cell wall organization"/>
    <property type="evidence" value="ECO:0007669"/>
    <property type="project" value="UniProtKB-KW"/>
</dbReference>
<dbReference type="InterPro" id="IPR038063">
    <property type="entry name" value="Transpep_catalytic_dom"/>
</dbReference>
<dbReference type="HOGENOM" id="CLU_862374_0_0_9"/>
<feature type="transmembrane region" description="Helical" evidence="6">
    <location>
        <begin position="21"/>
        <end position="40"/>
    </location>
</feature>
<keyword evidence="3" id="KW-0133">Cell shape</keyword>
<dbReference type="GO" id="GO:0016740">
    <property type="term" value="F:transferase activity"/>
    <property type="evidence" value="ECO:0007669"/>
    <property type="project" value="UniProtKB-KW"/>
</dbReference>
<evidence type="ECO:0000259" key="8">
    <source>
        <dbReference type="Pfam" id="PF16403"/>
    </source>
</evidence>
<accession>B7ANT2</accession>
<keyword evidence="10" id="KW-1185">Reference proteome</keyword>
<dbReference type="InterPro" id="IPR005490">
    <property type="entry name" value="LD_TPept_cat_dom"/>
</dbReference>
<reference evidence="9 10" key="1">
    <citation type="submission" date="2008-11" db="EMBL/GenBank/DDBJ databases">
        <title>Draft genome sequence of Bacteroides pectinophilus (ATCC 43243).</title>
        <authorList>
            <person name="Sudarsanam P."/>
            <person name="Ley R."/>
            <person name="Guruge J."/>
            <person name="Turnbaugh P.J."/>
            <person name="Mahowald M."/>
            <person name="Liep D."/>
            <person name="Gordon J."/>
        </authorList>
    </citation>
    <scope>NUCLEOTIDE SEQUENCE [LARGE SCALE GENOMIC DNA]</scope>
    <source>
        <strain evidence="9 10">ATCC 43243</strain>
    </source>
</reference>
<dbReference type="GO" id="GO:0009252">
    <property type="term" value="P:peptidoglycan biosynthetic process"/>
    <property type="evidence" value="ECO:0007669"/>
    <property type="project" value="UniProtKB-UniPathway"/>
</dbReference>
<dbReference type="UniPathway" id="UPA00219"/>
<dbReference type="Proteomes" id="UP000003136">
    <property type="component" value="Unassembled WGS sequence"/>
</dbReference>